<dbReference type="STRING" id="880071.Fleli_3556"/>
<dbReference type="PANTHER" id="PTHR43156:SF9">
    <property type="entry name" value="HAMP DOMAIN-CONTAINING PROTEIN"/>
    <property type="match status" value="1"/>
</dbReference>
<dbReference type="PANTHER" id="PTHR43156">
    <property type="entry name" value="STAGE II SPORULATION PROTEIN E-RELATED"/>
    <property type="match status" value="1"/>
</dbReference>
<dbReference type="GO" id="GO:0016020">
    <property type="term" value="C:membrane"/>
    <property type="evidence" value="ECO:0007669"/>
    <property type="project" value="InterPro"/>
</dbReference>
<reference evidence="5" key="1">
    <citation type="submission" date="2012-06" db="EMBL/GenBank/DDBJ databases">
        <title>The complete genome of Flexibacter litoralis DSM 6794.</title>
        <authorList>
            <person name="Lucas S."/>
            <person name="Copeland A."/>
            <person name="Lapidus A."/>
            <person name="Glavina del Rio T."/>
            <person name="Dalin E."/>
            <person name="Tice H."/>
            <person name="Bruce D."/>
            <person name="Goodwin L."/>
            <person name="Pitluck S."/>
            <person name="Peters L."/>
            <person name="Ovchinnikova G."/>
            <person name="Lu M."/>
            <person name="Kyrpides N."/>
            <person name="Mavromatis K."/>
            <person name="Ivanova N."/>
            <person name="Brettin T."/>
            <person name="Detter J.C."/>
            <person name="Han C."/>
            <person name="Larimer F."/>
            <person name="Land M."/>
            <person name="Hauser L."/>
            <person name="Markowitz V."/>
            <person name="Cheng J.-F."/>
            <person name="Hugenholtz P."/>
            <person name="Woyke T."/>
            <person name="Wu D."/>
            <person name="Spring S."/>
            <person name="Lang E."/>
            <person name="Kopitz M."/>
            <person name="Brambilla E."/>
            <person name="Klenk H.-P."/>
            <person name="Eisen J.A."/>
        </authorList>
    </citation>
    <scope>NUCLEOTIDE SEQUENCE [LARGE SCALE GENOMIC DNA]</scope>
    <source>
        <strain evidence="5">ATCC 23117 / DSM 6794 / NBRC 15988 / NCIMB 1366 / Sio-4</strain>
    </source>
</reference>
<dbReference type="InterPro" id="IPR001932">
    <property type="entry name" value="PPM-type_phosphatase-like_dom"/>
</dbReference>
<dbReference type="PROSITE" id="PS50885">
    <property type="entry name" value="HAMP"/>
    <property type="match status" value="1"/>
</dbReference>
<evidence type="ECO:0000256" key="2">
    <source>
        <dbReference type="SAM" id="Phobius"/>
    </source>
</evidence>
<keyword evidence="1" id="KW-0378">Hydrolase</keyword>
<feature type="domain" description="HAMP" evidence="3">
    <location>
        <begin position="293"/>
        <end position="345"/>
    </location>
</feature>
<evidence type="ECO:0000259" key="3">
    <source>
        <dbReference type="PROSITE" id="PS50885"/>
    </source>
</evidence>
<dbReference type="SUPFAM" id="SSF158472">
    <property type="entry name" value="HAMP domain-like"/>
    <property type="match status" value="1"/>
</dbReference>
<dbReference type="HOGENOM" id="CLU_413742_0_0_10"/>
<dbReference type="CDD" id="cd06225">
    <property type="entry name" value="HAMP"/>
    <property type="match status" value="1"/>
</dbReference>
<dbReference type="Proteomes" id="UP000006054">
    <property type="component" value="Chromosome"/>
</dbReference>
<dbReference type="GO" id="GO:0007165">
    <property type="term" value="P:signal transduction"/>
    <property type="evidence" value="ECO:0007669"/>
    <property type="project" value="InterPro"/>
</dbReference>
<dbReference type="InterPro" id="IPR036457">
    <property type="entry name" value="PPM-type-like_dom_sf"/>
</dbReference>
<dbReference type="AlphaFoldDB" id="I4APJ0"/>
<accession>I4APJ0</accession>
<evidence type="ECO:0000313" key="5">
    <source>
        <dbReference type="Proteomes" id="UP000006054"/>
    </source>
</evidence>
<evidence type="ECO:0000256" key="1">
    <source>
        <dbReference type="ARBA" id="ARBA00022801"/>
    </source>
</evidence>
<dbReference type="Pfam" id="PF07228">
    <property type="entry name" value="SpoIIE"/>
    <property type="match status" value="1"/>
</dbReference>
<evidence type="ECO:0000313" key="4">
    <source>
        <dbReference type="EMBL" id="AFM05875.1"/>
    </source>
</evidence>
<dbReference type="KEGG" id="fli:Fleli_3556"/>
<dbReference type="eggNOG" id="COG2208">
    <property type="taxonomic scope" value="Bacteria"/>
</dbReference>
<dbReference type="Gene3D" id="1.10.8.500">
    <property type="entry name" value="HAMP domain in histidine kinase"/>
    <property type="match status" value="1"/>
</dbReference>
<keyword evidence="2" id="KW-0472">Membrane</keyword>
<sequence length="663" mass="76102">MVIFTGVTIYVFVDYESRKTLEKQITARIEKQSDYAIGNIDRFIYERVIDIQQLSQDPILSYQSISQAELTDRIKELQLKNDLMYRSISFFDPMRLRLADSRDLNIGKTHDLTTYWEKIDQGQQEFTMDISPSVSLNIPVMHFAAVVRNDMGERVGTVVTRAELSWINSIFEESIATDSLMRNADIDLLDKEGTILYSNTNPDGVLKEKYHDMEQLAYFADNEEEKNHLFGNKIYFYTRESGYESYAGNNWILLIALPEDAVYQPVYDLRKQIGITLALVILLAGLIAFIAARFFVKPILSLTASAKEMGEGNLEAIPNIKTRDEIGKLAQSFGQMANKLKSKMREQDESNIELAAINERVELKYIQINEQKVEIELSKDQIEMQNSALGEAFKEIEKQNKSITSSIHYAERIQRSILPEHDIFNKYFPHSFMLYKPRDIVSGDFYWFDEIEKDGKRHLVIAVGDCTGHGVPGGFMSMLGNNLLTTIVTVGGQIEPAIVLEEVDADIRKVLHQNEHSSNSQDGMEIAFCTIDLETLKMKYAGAHRALYFFRNGEFTEIKADRASLGGVSRIRKRKLTNLQLTTHEIQLQKDDIFYLFSDGYKDQFGGELGRVFSSKRFKNVLYKIHQKPMEHQMKILDEEIMAWSKISNQKQTDDIIVMGIRV</sequence>
<dbReference type="Gene3D" id="3.30.450.20">
    <property type="entry name" value="PAS domain"/>
    <property type="match status" value="1"/>
</dbReference>
<proteinExistence type="predicted"/>
<keyword evidence="2" id="KW-0812">Transmembrane</keyword>
<dbReference type="Gene3D" id="3.60.40.10">
    <property type="entry name" value="PPM-type phosphatase domain"/>
    <property type="match status" value="1"/>
</dbReference>
<dbReference type="SMART" id="SM00304">
    <property type="entry name" value="HAMP"/>
    <property type="match status" value="1"/>
</dbReference>
<dbReference type="InterPro" id="IPR003660">
    <property type="entry name" value="HAMP_dom"/>
</dbReference>
<keyword evidence="2" id="KW-1133">Transmembrane helix</keyword>
<dbReference type="SMART" id="SM00331">
    <property type="entry name" value="PP2C_SIG"/>
    <property type="match status" value="1"/>
</dbReference>
<feature type="transmembrane region" description="Helical" evidence="2">
    <location>
        <begin position="273"/>
        <end position="296"/>
    </location>
</feature>
<name>I4APJ0_BERLS</name>
<organism evidence="4 5">
    <name type="scientific">Bernardetia litoralis (strain ATCC 23117 / DSM 6794 / NBRC 15988 / NCIMB 1366 / Fx l1 / Sio-4)</name>
    <name type="common">Flexibacter litoralis</name>
    <dbReference type="NCBI Taxonomy" id="880071"/>
    <lineage>
        <taxon>Bacteria</taxon>
        <taxon>Pseudomonadati</taxon>
        <taxon>Bacteroidota</taxon>
        <taxon>Cytophagia</taxon>
        <taxon>Cytophagales</taxon>
        <taxon>Bernardetiaceae</taxon>
        <taxon>Bernardetia</taxon>
    </lineage>
</organism>
<dbReference type="Pfam" id="PF00672">
    <property type="entry name" value="HAMP"/>
    <property type="match status" value="1"/>
</dbReference>
<gene>
    <name evidence="4" type="ordered locus">Fleli_3556</name>
</gene>
<dbReference type="eggNOG" id="COG5000">
    <property type="taxonomic scope" value="Bacteria"/>
</dbReference>
<dbReference type="GO" id="GO:0016791">
    <property type="term" value="F:phosphatase activity"/>
    <property type="evidence" value="ECO:0007669"/>
    <property type="project" value="TreeGrafter"/>
</dbReference>
<dbReference type="InterPro" id="IPR052016">
    <property type="entry name" value="Bact_Sigma-Reg"/>
</dbReference>
<keyword evidence="5" id="KW-1185">Reference proteome</keyword>
<protein>
    <submittedName>
        <fullName evidence="4">Serine phosphatase RsbU, regulator of sigma subunit</fullName>
    </submittedName>
</protein>
<dbReference type="EMBL" id="CP003345">
    <property type="protein sequence ID" value="AFM05875.1"/>
    <property type="molecule type" value="Genomic_DNA"/>
</dbReference>